<dbReference type="GO" id="GO:0005634">
    <property type="term" value="C:nucleus"/>
    <property type="evidence" value="ECO:0007669"/>
    <property type="project" value="TreeGrafter"/>
</dbReference>
<dbReference type="PANTHER" id="PTHR16234:SF5">
    <property type="entry name" value="AFG2-INTERACTING RIBOSOME MATURATION FACTOR"/>
    <property type="match status" value="1"/>
</dbReference>
<name>A0A9D3RUH5_ANGAN</name>
<sequence length="202" mass="22861">MSKPALMSLHQALKRSFHSLEQNHKVWNSVLEECVPLMGSLGNLAEQLLALNGVQMASTPLARFSDLQDRLRCKLLVAVDTILDKLADKMCSLQKVRDAVGNQVTAAFQVYEQHADTLDLTTCLQRSAAAPSVADMLEWLQDAERYYRQQYLRRKALLQALKPGELSDLQNAHRRWEALATPEREDSVSDTLFRVSFFMDSP</sequence>
<gene>
    <name evidence="1" type="ORF">ANANG_G00175760</name>
</gene>
<dbReference type="Pfam" id="PF15011">
    <property type="entry name" value="CA109-like"/>
    <property type="match status" value="1"/>
</dbReference>
<dbReference type="EMBL" id="JAFIRN010000009">
    <property type="protein sequence ID" value="KAG5842261.1"/>
    <property type="molecule type" value="Genomic_DNA"/>
</dbReference>
<evidence type="ECO:0000313" key="1">
    <source>
        <dbReference type="EMBL" id="KAG5842261.1"/>
    </source>
</evidence>
<dbReference type="GO" id="GO:0005737">
    <property type="term" value="C:cytoplasm"/>
    <property type="evidence" value="ECO:0007669"/>
    <property type="project" value="TreeGrafter"/>
</dbReference>
<dbReference type="AlphaFoldDB" id="A0A9D3RUH5"/>
<reference evidence="1" key="1">
    <citation type="submission" date="2021-01" db="EMBL/GenBank/DDBJ databases">
        <title>A chromosome-scale assembly of European eel, Anguilla anguilla.</title>
        <authorList>
            <person name="Henkel C."/>
            <person name="Jong-Raadsen S.A."/>
            <person name="Dufour S."/>
            <person name="Weltzien F.-A."/>
            <person name="Palstra A.P."/>
            <person name="Pelster B."/>
            <person name="Spaink H.P."/>
            <person name="Van Den Thillart G.E."/>
            <person name="Jansen H."/>
            <person name="Zahm M."/>
            <person name="Klopp C."/>
            <person name="Cedric C."/>
            <person name="Louis A."/>
            <person name="Berthelot C."/>
            <person name="Parey E."/>
            <person name="Roest Crollius H."/>
            <person name="Montfort J."/>
            <person name="Robinson-Rechavi M."/>
            <person name="Bucao C."/>
            <person name="Bouchez O."/>
            <person name="Gislard M."/>
            <person name="Lluch J."/>
            <person name="Milhes M."/>
            <person name="Lampietro C."/>
            <person name="Lopez Roques C."/>
            <person name="Donnadieu C."/>
            <person name="Braasch I."/>
            <person name="Desvignes T."/>
            <person name="Postlethwait J."/>
            <person name="Bobe J."/>
            <person name="Guiguen Y."/>
            <person name="Dirks R."/>
        </authorList>
    </citation>
    <scope>NUCLEOTIDE SEQUENCE</scope>
    <source>
        <strain evidence="1">Tag_6206</strain>
        <tissue evidence="1">Liver</tissue>
    </source>
</reference>
<accession>A0A9D3RUH5</accession>
<evidence type="ECO:0000313" key="2">
    <source>
        <dbReference type="Proteomes" id="UP001044222"/>
    </source>
</evidence>
<comment type="caution">
    <text evidence="1">The sequence shown here is derived from an EMBL/GenBank/DDBJ whole genome shotgun (WGS) entry which is preliminary data.</text>
</comment>
<dbReference type="Proteomes" id="UP001044222">
    <property type="component" value="Chromosome 9"/>
</dbReference>
<dbReference type="InterPro" id="IPR029159">
    <property type="entry name" value="CA109-like"/>
</dbReference>
<keyword evidence="2" id="KW-1185">Reference proteome</keyword>
<dbReference type="PANTHER" id="PTHR16234">
    <property type="entry name" value="SIMILAR TO HYPOTHETICAL PROTEIN FLJ20508"/>
    <property type="match status" value="1"/>
</dbReference>
<protein>
    <submittedName>
        <fullName evidence="1">Uncharacterized protein</fullName>
    </submittedName>
</protein>
<proteinExistence type="predicted"/>
<organism evidence="1 2">
    <name type="scientific">Anguilla anguilla</name>
    <name type="common">European freshwater eel</name>
    <name type="synonym">Muraena anguilla</name>
    <dbReference type="NCBI Taxonomy" id="7936"/>
    <lineage>
        <taxon>Eukaryota</taxon>
        <taxon>Metazoa</taxon>
        <taxon>Chordata</taxon>
        <taxon>Craniata</taxon>
        <taxon>Vertebrata</taxon>
        <taxon>Euteleostomi</taxon>
        <taxon>Actinopterygii</taxon>
        <taxon>Neopterygii</taxon>
        <taxon>Teleostei</taxon>
        <taxon>Anguilliformes</taxon>
        <taxon>Anguillidae</taxon>
        <taxon>Anguilla</taxon>
    </lineage>
</organism>